<name>A0ABM0H1Q9_SACKO</name>
<comment type="function">
    <text evidence="8 9">Component of the signal peptidase complex (SPC) which catalyzes the cleavage of N-terminal signal sequences from nascent proteins as they are translocated into the lumen of the endoplasmic reticulum. Enhances the enzymatic activity of SPC and facilitates the interactions between different components of the translocation site.</text>
</comment>
<dbReference type="Proteomes" id="UP000694865">
    <property type="component" value="Unplaced"/>
</dbReference>
<reference evidence="11" key="1">
    <citation type="submission" date="2025-08" db="UniProtKB">
        <authorList>
            <consortium name="RefSeq"/>
        </authorList>
    </citation>
    <scope>IDENTIFICATION</scope>
    <source>
        <tissue evidence="11">Testes</tissue>
    </source>
</reference>
<evidence type="ECO:0000256" key="1">
    <source>
        <dbReference type="ARBA" id="ARBA00004477"/>
    </source>
</evidence>
<evidence type="ECO:0000256" key="8">
    <source>
        <dbReference type="ARBA" id="ARBA00045608"/>
    </source>
</evidence>
<dbReference type="PANTHER" id="PTHR13085">
    <property type="entry name" value="MICROSOMAL SIGNAL PEPTIDASE 25 KDA SUBUNIT"/>
    <property type="match status" value="1"/>
</dbReference>
<evidence type="ECO:0000256" key="2">
    <source>
        <dbReference type="ARBA" id="ARBA00007324"/>
    </source>
</evidence>
<dbReference type="GeneID" id="100367953"/>
<evidence type="ECO:0000256" key="6">
    <source>
        <dbReference type="ARBA" id="ARBA00022989"/>
    </source>
</evidence>
<feature type="transmembrane region" description="Helical" evidence="9">
    <location>
        <begin position="65"/>
        <end position="83"/>
    </location>
</feature>
<keyword evidence="5 9" id="KW-0256">Endoplasmic reticulum</keyword>
<gene>
    <name evidence="11" type="primary">LOC100367953</name>
</gene>
<proteinExistence type="inferred from homology"/>
<comment type="subcellular location">
    <subcellularLocation>
        <location evidence="1 9">Endoplasmic reticulum membrane</location>
        <topology evidence="1 9">Multi-pass membrane protein</topology>
    </subcellularLocation>
</comment>
<evidence type="ECO:0000256" key="7">
    <source>
        <dbReference type="ARBA" id="ARBA00023136"/>
    </source>
</evidence>
<evidence type="ECO:0000313" key="11">
    <source>
        <dbReference type="RefSeq" id="XP_002742273.2"/>
    </source>
</evidence>
<sequence>MYVYFRYKMSANKKNGVLSKWSLDGKPVKIDKWDGSAVKNALDDAAKKVLVDGYGYKENHVLMDIRLIICTVSCMFAITALIYDYLHPFPESRPILIVCVVSYFIMMAILTVYTTFKEKNIFLVAHKKDATGVDPDDVYTLASSLKRFDHMYSLTLTFTDGISNEMRHTTMKKSVATWVDENGSILFDLYEPDIRNLHDSITSEKKEK</sequence>
<protein>
    <recommendedName>
        <fullName evidence="3 9">Signal peptidase complex subunit 2</fullName>
    </recommendedName>
</protein>
<dbReference type="Pfam" id="PF06703">
    <property type="entry name" value="SPC25"/>
    <property type="match status" value="1"/>
</dbReference>
<evidence type="ECO:0000256" key="9">
    <source>
        <dbReference type="RuleBase" id="RU368033"/>
    </source>
</evidence>
<accession>A0ABM0H1Q9</accession>
<keyword evidence="4 9" id="KW-0812">Transmembrane</keyword>
<organism evidence="10 11">
    <name type="scientific">Saccoglossus kowalevskii</name>
    <name type="common">Acorn worm</name>
    <dbReference type="NCBI Taxonomy" id="10224"/>
    <lineage>
        <taxon>Eukaryota</taxon>
        <taxon>Metazoa</taxon>
        <taxon>Hemichordata</taxon>
        <taxon>Enteropneusta</taxon>
        <taxon>Harrimaniidae</taxon>
        <taxon>Saccoglossus</taxon>
    </lineage>
</organism>
<feature type="transmembrane region" description="Helical" evidence="9">
    <location>
        <begin position="95"/>
        <end position="116"/>
    </location>
</feature>
<keyword evidence="7 9" id="KW-0472">Membrane</keyword>
<keyword evidence="6 9" id="KW-1133">Transmembrane helix</keyword>
<dbReference type="RefSeq" id="XP_002742273.2">
    <property type="nucleotide sequence ID" value="XM_002742227.2"/>
</dbReference>
<evidence type="ECO:0000256" key="5">
    <source>
        <dbReference type="ARBA" id="ARBA00022824"/>
    </source>
</evidence>
<evidence type="ECO:0000256" key="4">
    <source>
        <dbReference type="ARBA" id="ARBA00022692"/>
    </source>
</evidence>
<evidence type="ECO:0000256" key="3">
    <source>
        <dbReference type="ARBA" id="ARBA00017057"/>
    </source>
</evidence>
<dbReference type="PANTHER" id="PTHR13085:SF0">
    <property type="entry name" value="SIGNAL PEPTIDASE COMPLEX SUBUNIT 2"/>
    <property type="match status" value="1"/>
</dbReference>
<keyword evidence="10" id="KW-1185">Reference proteome</keyword>
<comment type="similarity">
    <text evidence="2 9">Belongs to the SPCS2 family.</text>
</comment>
<evidence type="ECO:0000313" key="10">
    <source>
        <dbReference type="Proteomes" id="UP000694865"/>
    </source>
</evidence>
<dbReference type="InterPro" id="IPR009582">
    <property type="entry name" value="Spc2/SPCS2"/>
</dbReference>